<evidence type="ECO:0000313" key="3">
    <source>
        <dbReference type="Proteomes" id="UP001367508"/>
    </source>
</evidence>
<dbReference type="AlphaFoldDB" id="A0AAN9MZ62"/>
<proteinExistence type="predicted"/>
<evidence type="ECO:0000256" key="1">
    <source>
        <dbReference type="SAM" id="MobiDB-lite"/>
    </source>
</evidence>
<reference evidence="2 3" key="1">
    <citation type="submission" date="2024-01" db="EMBL/GenBank/DDBJ databases">
        <title>The genomes of 5 underutilized Papilionoideae crops provide insights into root nodulation and disease resistanc.</title>
        <authorList>
            <person name="Jiang F."/>
        </authorList>
    </citation>
    <scope>NUCLEOTIDE SEQUENCE [LARGE SCALE GENOMIC DNA]</scope>
    <source>
        <strain evidence="2">LVBAO_FW01</strain>
        <tissue evidence="2">Leaves</tissue>
    </source>
</reference>
<sequence>MLCFWKSLKKIRFTRGSFVPEEASWLESRKSGKDIFGSRYSQESFSNFGDILGTRRDRKLAFGGLELNFTESKKERSVPLILMHQQSSTTDSITVASACVNDILRDSLWKMSLAIIKKRPLSALSNVLPKDNKKDPLFQTDVQLKENIVLWSMIVHLLWKLVTSVNQVSHKVDNSGVAYMSFGGVGSLHKCLFPSSLDDIADLESLLFGFPAVLSIARENFSPKIKEVPNRFEGSYNLEVVRGSEAIRKTRAEVANGVTDHRRPSKGSMQGHEIMKRRPCKSHAASGSQLDQAKSALILEQEGSPDHF</sequence>
<comment type="caution">
    <text evidence="2">The sequence shown here is derived from an EMBL/GenBank/DDBJ whole genome shotgun (WGS) entry which is preliminary data.</text>
</comment>
<organism evidence="2 3">
    <name type="scientific">Canavalia gladiata</name>
    <name type="common">Sword bean</name>
    <name type="synonym">Dolichos gladiatus</name>
    <dbReference type="NCBI Taxonomy" id="3824"/>
    <lineage>
        <taxon>Eukaryota</taxon>
        <taxon>Viridiplantae</taxon>
        <taxon>Streptophyta</taxon>
        <taxon>Embryophyta</taxon>
        <taxon>Tracheophyta</taxon>
        <taxon>Spermatophyta</taxon>
        <taxon>Magnoliopsida</taxon>
        <taxon>eudicotyledons</taxon>
        <taxon>Gunneridae</taxon>
        <taxon>Pentapetalae</taxon>
        <taxon>rosids</taxon>
        <taxon>fabids</taxon>
        <taxon>Fabales</taxon>
        <taxon>Fabaceae</taxon>
        <taxon>Papilionoideae</taxon>
        <taxon>50 kb inversion clade</taxon>
        <taxon>NPAAA clade</taxon>
        <taxon>indigoferoid/millettioid clade</taxon>
        <taxon>Phaseoleae</taxon>
        <taxon>Canavalia</taxon>
    </lineage>
</organism>
<keyword evidence="3" id="KW-1185">Reference proteome</keyword>
<feature type="region of interest" description="Disordered" evidence="1">
    <location>
        <begin position="259"/>
        <end position="289"/>
    </location>
</feature>
<protein>
    <submittedName>
        <fullName evidence="2">Uncharacterized protein</fullName>
    </submittedName>
</protein>
<gene>
    <name evidence="2" type="ORF">VNO77_02292</name>
</gene>
<dbReference type="Proteomes" id="UP001367508">
    <property type="component" value="Unassembled WGS sequence"/>
</dbReference>
<name>A0AAN9MZ62_CANGL</name>
<accession>A0AAN9MZ62</accession>
<evidence type="ECO:0000313" key="2">
    <source>
        <dbReference type="EMBL" id="KAK7360308.1"/>
    </source>
</evidence>
<dbReference type="EMBL" id="JAYMYQ010000001">
    <property type="protein sequence ID" value="KAK7360308.1"/>
    <property type="molecule type" value="Genomic_DNA"/>
</dbReference>